<comment type="caution">
    <text evidence="2">The sequence shown here is derived from an EMBL/GenBank/DDBJ whole genome shotgun (WGS) entry which is preliminary data.</text>
</comment>
<evidence type="ECO:0000313" key="3">
    <source>
        <dbReference type="Proteomes" id="UP001642409"/>
    </source>
</evidence>
<sequence length="181" mass="20808">MHCRMELDQTSFFGGSLLFVVIHSLINKDLCEISSHLFKSVSAYIILLSKIVCISEKVFQASVCDTGSKISDFRQFGYYKLDSLPSRRVSNIRLEAVVHPQNVLLFPKRKQISSDVIIRIAEEHTSHLRCAQPQDEFPQIFQNIIQITLVLGCITLSNFTDFVFHGIEFQRVVRNQFRNVN</sequence>
<protein>
    <submittedName>
        <fullName evidence="2">Hypothetical_protein</fullName>
    </submittedName>
</protein>
<gene>
    <name evidence="1" type="ORF">HINF_LOCUS192</name>
    <name evidence="2" type="ORF">HINF_LOCUS193</name>
</gene>
<evidence type="ECO:0000313" key="1">
    <source>
        <dbReference type="EMBL" id="CAL5970252.1"/>
    </source>
</evidence>
<proteinExistence type="predicted"/>
<keyword evidence="3" id="KW-1185">Reference proteome</keyword>
<name>A0ABP1GDX2_9EUKA</name>
<dbReference type="EMBL" id="CAXDID020000001">
    <property type="protein sequence ID" value="CAL5970252.1"/>
    <property type="molecule type" value="Genomic_DNA"/>
</dbReference>
<dbReference type="EMBL" id="CAXDID020000001">
    <property type="protein sequence ID" value="CAL5970253.1"/>
    <property type="molecule type" value="Genomic_DNA"/>
</dbReference>
<accession>A0ABP1GDX2</accession>
<dbReference type="Proteomes" id="UP001642409">
    <property type="component" value="Unassembled WGS sequence"/>
</dbReference>
<reference evidence="2 3" key="1">
    <citation type="submission" date="2024-07" db="EMBL/GenBank/DDBJ databases">
        <authorList>
            <person name="Akdeniz Z."/>
        </authorList>
    </citation>
    <scope>NUCLEOTIDE SEQUENCE [LARGE SCALE GENOMIC DNA]</scope>
</reference>
<evidence type="ECO:0000313" key="2">
    <source>
        <dbReference type="EMBL" id="CAL5970253.1"/>
    </source>
</evidence>
<organism evidence="2 3">
    <name type="scientific">Hexamita inflata</name>
    <dbReference type="NCBI Taxonomy" id="28002"/>
    <lineage>
        <taxon>Eukaryota</taxon>
        <taxon>Metamonada</taxon>
        <taxon>Diplomonadida</taxon>
        <taxon>Hexamitidae</taxon>
        <taxon>Hexamitinae</taxon>
        <taxon>Hexamita</taxon>
    </lineage>
</organism>